<dbReference type="InterPro" id="IPR052924">
    <property type="entry name" value="OsmC/Ohr_hydroprdx_reductase"/>
</dbReference>
<dbReference type="AlphaFoldDB" id="A0A7S1TLA8"/>
<name>A0A7S1TLA8_9RHOD</name>
<dbReference type="InterPro" id="IPR015946">
    <property type="entry name" value="KH_dom-like_a/b"/>
</dbReference>
<dbReference type="PANTHER" id="PTHR35368">
    <property type="entry name" value="HYDROPEROXIDE REDUCTASE"/>
    <property type="match status" value="1"/>
</dbReference>
<dbReference type="PANTHER" id="PTHR35368:SF1">
    <property type="entry name" value="HYDROPEROXIDE REDUCTASE"/>
    <property type="match status" value="1"/>
</dbReference>
<dbReference type="Pfam" id="PF02566">
    <property type="entry name" value="OsmC"/>
    <property type="match status" value="1"/>
</dbReference>
<proteinExistence type="predicted"/>
<evidence type="ECO:0000313" key="1">
    <source>
        <dbReference type="EMBL" id="CAD9240167.1"/>
    </source>
</evidence>
<accession>A0A7S1TLA8</accession>
<protein>
    <recommendedName>
        <fullName evidence="2">OsmC-like protein</fullName>
    </recommendedName>
</protein>
<dbReference type="InterPro" id="IPR036102">
    <property type="entry name" value="OsmC/Ohrsf"/>
</dbReference>
<dbReference type="SUPFAM" id="SSF82784">
    <property type="entry name" value="OsmC-like"/>
    <property type="match status" value="1"/>
</dbReference>
<dbReference type="Gene3D" id="3.30.300.20">
    <property type="match status" value="1"/>
</dbReference>
<dbReference type="EMBL" id="HBGI01002920">
    <property type="protein sequence ID" value="CAD9240167.1"/>
    <property type="molecule type" value="Transcribed_RNA"/>
</dbReference>
<evidence type="ECO:0008006" key="2">
    <source>
        <dbReference type="Google" id="ProtNLM"/>
    </source>
</evidence>
<dbReference type="InterPro" id="IPR003718">
    <property type="entry name" value="OsmC/Ohr_fam"/>
</dbReference>
<sequence length="241" mass="26384">MTTGFVAALKLDVVVFGRRIEKIRALRCGFCWTRRLARASMDGGVKSRTRASSTDGAGDAVVAEDRTQKRYEVAGNGFGARSKTSVRDFTVQTDLPRSSGGTNTAAEPVELLLSALIGCESATAAFVARNMRPRMMFHGLRAHYTAHRDQRGALGALPITDAHSFPPERTGLARVSGEVIVFLAVHPTASQEIRPETEQRLRTLEQQTHARCPVASMLRASGCDMSGIRWRFAEAHERIDD</sequence>
<gene>
    <name evidence="1" type="ORF">EAUS1353_LOCUS1905</name>
</gene>
<reference evidence="1" key="1">
    <citation type="submission" date="2021-01" db="EMBL/GenBank/DDBJ databases">
        <authorList>
            <person name="Corre E."/>
            <person name="Pelletier E."/>
            <person name="Niang G."/>
            <person name="Scheremetjew M."/>
            <person name="Finn R."/>
            <person name="Kale V."/>
            <person name="Holt S."/>
            <person name="Cochrane G."/>
            <person name="Meng A."/>
            <person name="Brown T."/>
            <person name="Cohen L."/>
        </authorList>
    </citation>
    <scope>NUCLEOTIDE SEQUENCE</scope>
    <source>
        <strain evidence="1">CCMP3124</strain>
    </source>
</reference>
<organism evidence="1">
    <name type="scientific">Erythrolobus australicus</name>
    <dbReference type="NCBI Taxonomy" id="1077150"/>
    <lineage>
        <taxon>Eukaryota</taxon>
        <taxon>Rhodophyta</taxon>
        <taxon>Bangiophyceae</taxon>
        <taxon>Porphyridiales</taxon>
        <taxon>Porphyridiaceae</taxon>
        <taxon>Erythrolobus</taxon>
    </lineage>
</organism>